<feature type="domain" description="G-protein coupled receptors family 1 profile" evidence="11">
    <location>
        <begin position="82"/>
        <end position="402"/>
    </location>
</feature>
<feature type="transmembrane region" description="Helical" evidence="10">
    <location>
        <begin position="381"/>
        <end position="404"/>
    </location>
</feature>
<comment type="subcellular location">
    <subcellularLocation>
        <location evidence="1">Membrane</location>
        <topology evidence="1">Multi-pass membrane protein</topology>
    </subcellularLocation>
</comment>
<feature type="region of interest" description="Disordered" evidence="9">
    <location>
        <begin position="308"/>
        <end position="336"/>
    </location>
</feature>
<dbReference type="InParanoid" id="A0A7M7PK38"/>
<evidence type="ECO:0000256" key="2">
    <source>
        <dbReference type="ARBA" id="ARBA00022692"/>
    </source>
</evidence>
<dbReference type="OrthoDB" id="2132067at2759"/>
<evidence type="ECO:0000256" key="10">
    <source>
        <dbReference type="SAM" id="Phobius"/>
    </source>
</evidence>
<dbReference type="InterPro" id="IPR017452">
    <property type="entry name" value="GPCR_Rhodpsn_7TM"/>
</dbReference>
<feature type="compositionally biased region" description="Polar residues" evidence="9">
    <location>
        <begin position="308"/>
        <end position="325"/>
    </location>
</feature>
<feature type="transmembrane region" description="Helical" evidence="10">
    <location>
        <begin position="103"/>
        <end position="121"/>
    </location>
</feature>
<dbReference type="FunCoup" id="A0A7M7PK38">
    <property type="interactions" value="238"/>
</dbReference>
<dbReference type="GO" id="GO:0004930">
    <property type="term" value="F:G protein-coupled receptor activity"/>
    <property type="evidence" value="ECO:0000318"/>
    <property type="project" value="GO_Central"/>
</dbReference>
<reference evidence="12" key="2">
    <citation type="submission" date="2021-01" db="UniProtKB">
        <authorList>
            <consortium name="EnsemblMetazoa"/>
        </authorList>
    </citation>
    <scope>IDENTIFICATION</scope>
</reference>
<evidence type="ECO:0000259" key="11">
    <source>
        <dbReference type="PROSITE" id="PS50262"/>
    </source>
</evidence>
<evidence type="ECO:0000256" key="9">
    <source>
        <dbReference type="SAM" id="MobiDB-lite"/>
    </source>
</evidence>
<feature type="transmembrane region" description="Helical" evidence="10">
    <location>
        <begin position="181"/>
        <end position="203"/>
    </location>
</feature>
<dbReference type="Gene3D" id="1.20.1070.10">
    <property type="entry name" value="Rhodopsin 7-helix transmembrane proteins"/>
    <property type="match status" value="1"/>
</dbReference>
<dbReference type="GeneID" id="100892521"/>
<dbReference type="InterPro" id="IPR000276">
    <property type="entry name" value="GPCR_Rhodpsn"/>
</dbReference>
<protein>
    <recommendedName>
        <fullName evidence="11">G-protein coupled receptors family 1 profile domain-containing protein</fullName>
    </recommendedName>
</protein>
<feature type="transmembrane region" description="Helical" evidence="10">
    <location>
        <begin position="69"/>
        <end position="91"/>
    </location>
</feature>
<evidence type="ECO:0000313" key="13">
    <source>
        <dbReference type="Proteomes" id="UP000007110"/>
    </source>
</evidence>
<evidence type="ECO:0000256" key="1">
    <source>
        <dbReference type="ARBA" id="ARBA00004141"/>
    </source>
</evidence>
<evidence type="ECO:0000256" key="4">
    <source>
        <dbReference type="ARBA" id="ARBA00023040"/>
    </source>
</evidence>
<evidence type="ECO:0000313" key="12">
    <source>
        <dbReference type="EnsemblMetazoa" id="XP_030852656"/>
    </source>
</evidence>
<dbReference type="KEGG" id="spu:100892521"/>
<evidence type="ECO:0000256" key="3">
    <source>
        <dbReference type="ARBA" id="ARBA00022989"/>
    </source>
</evidence>
<keyword evidence="13" id="KW-1185">Reference proteome</keyword>
<dbReference type="AlphaFoldDB" id="A0A7M7PK38"/>
<dbReference type="PROSITE" id="PS00237">
    <property type="entry name" value="G_PROTEIN_RECEP_F1_1"/>
    <property type="match status" value="1"/>
</dbReference>
<dbReference type="PRINTS" id="PR00237">
    <property type="entry name" value="GPCRRHODOPSN"/>
</dbReference>
<keyword evidence="2 8" id="KW-0812">Transmembrane</keyword>
<dbReference type="CDD" id="cd00637">
    <property type="entry name" value="7tm_classA_rhodopsin-like"/>
    <property type="match status" value="1"/>
</dbReference>
<sequence>MTGPAYAPNDAAGEGVAGSASDSLLARLSSSPAPSGMPTSQSDIDYNDANETSYYYDAGFAKAVNITSFTIYGIIIAIGLVGNLVVIFSILRTYRRISFTSMMLCSLAFADLLFAAVFIPIQLYSSYHGSWQFGFIGCYMVAFLWFLGPASSAIMLLVISAERYIVIIHPLQAKVLLTKKMGLIIVNVTWLIAILLSLVSIPFTSYSVVDYGGELYNVCNRETTTYTGTVLKISFFIGVLYGLPLIGMLFCNIRVIITLHRSSRVTRTMQSVNLTKGVYNNGVRSSKGGATSTGRLSCGMESEISTVVSHGGTSTGPSGDATSNTKGGGKRKSRMHSTLQERKRVMVLLGILVVTYAFLWGPLMFMHIISLHVTFSHKAKILLSLAFHLLAMSNSAINPVVYALMSRSFRKVIKTAFTMCCTRIPTPRLPLRNYRFTSTRDRGSSLSNSTQMTQYSMRSINNADSVKRTNGANPNGYIYLRNNNVH</sequence>
<keyword evidence="5 10" id="KW-0472">Membrane</keyword>
<organism evidence="12 13">
    <name type="scientific">Strongylocentrotus purpuratus</name>
    <name type="common">Purple sea urchin</name>
    <dbReference type="NCBI Taxonomy" id="7668"/>
    <lineage>
        <taxon>Eukaryota</taxon>
        <taxon>Metazoa</taxon>
        <taxon>Echinodermata</taxon>
        <taxon>Eleutherozoa</taxon>
        <taxon>Echinozoa</taxon>
        <taxon>Echinoidea</taxon>
        <taxon>Euechinoidea</taxon>
        <taxon>Echinacea</taxon>
        <taxon>Camarodonta</taxon>
        <taxon>Echinidea</taxon>
        <taxon>Strongylocentrotidae</taxon>
        <taxon>Strongylocentrotus</taxon>
    </lineage>
</organism>
<feature type="transmembrane region" description="Helical" evidence="10">
    <location>
        <begin position="233"/>
        <end position="257"/>
    </location>
</feature>
<keyword evidence="7 8" id="KW-0807">Transducer</keyword>
<dbReference type="Pfam" id="PF00001">
    <property type="entry name" value="7tm_1"/>
    <property type="match status" value="1"/>
</dbReference>
<dbReference type="Proteomes" id="UP000007110">
    <property type="component" value="Unassembled WGS sequence"/>
</dbReference>
<keyword evidence="6 8" id="KW-0675">Receptor</keyword>
<dbReference type="RefSeq" id="XP_030852656.1">
    <property type="nucleotide sequence ID" value="XM_030996796.1"/>
</dbReference>
<evidence type="ECO:0000256" key="6">
    <source>
        <dbReference type="ARBA" id="ARBA00023170"/>
    </source>
</evidence>
<dbReference type="OMA" id="MCCTRIP"/>
<dbReference type="PANTHER" id="PTHR24243">
    <property type="entry name" value="G-PROTEIN COUPLED RECEPTOR"/>
    <property type="match status" value="1"/>
</dbReference>
<accession>A0A7M7PK38</accession>
<name>A0A7M7PK38_STRPU</name>
<dbReference type="PANTHER" id="PTHR24243:SF224">
    <property type="entry name" value="G-PROTEIN COUPLED RECEPTOR 19-RELATED"/>
    <property type="match status" value="1"/>
</dbReference>
<proteinExistence type="inferred from homology"/>
<reference evidence="13" key="1">
    <citation type="submission" date="2015-02" db="EMBL/GenBank/DDBJ databases">
        <title>Genome sequencing for Strongylocentrotus purpuratus.</title>
        <authorList>
            <person name="Murali S."/>
            <person name="Liu Y."/>
            <person name="Vee V."/>
            <person name="English A."/>
            <person name="Wang M."/>
            <person name="Skinner E."/>
            <person name="Han Y."/>
            <person name="Muzny D.M."/>
            <person name="Worley K.C."/>
            <person name="Gibbs R.A."/>
        </authorList>
    </citation>
    <scope>NUCLEOTIDE SEQUENCE</scope>
</reference>
<dbReference type="SMART" id="SM01381">
    <property type="entry name" value="7TM_GPCR_Srsx"/>
    <property type="match status" value="1"/>
</dbReference>
<evidence type="ECO:0000256" key="8">
    <source>
        <dbReference type="RuleBase" id="RU000688"/>
    </source>
</evidence>
<feature type="transmembrane region" description="Helical" evidence="10">
    <location>
        <begin position="133"/>
        <end position="160"/>
    </location>
</feature>
<keyword evidence="4 8" id="KW-0297">G-protein coupled receptor</keyword>
<comment type="similarity">
    <text evidence="8">Belongs to the G-protein coupled receptor 1 family.</text>
</comment>
<evidence type="ECO:0000256" key="5">
    <source>
        <dbReference type="ARBA" id="ARBA00023136"/>
    </source>
</evidence>
<dbReference type="PROSITE" id="PS50262">
    <property type="entry name" value="G_PROTEIN_RECEP_F1_2"/>
    <property type="match status" value="1"/>
</dbReference>
<dbReference type="GO" id="GO:0005886">
    <property type="term" value="C:plasma membrane"/>
    <property type="evidence" value="ECO:0000318"/>
    <property type="project" value="GO_Central"/>
</dbReference>
<dbReference type="SUPFAM" id="SSF81321">
    <property type="entry name" value="Family A G protein-coupled receptor-like"/>
    <property type="match status" value="1"/>
</dbReference>
<dbReference type="GO" id="GO:0007186">
    <property type="term" value="P:G protein-coupled receptor signaling pathway"/>
    <property type="evidence" value="ECO:0000318"/>
    <property type="project" value="GO_Central"/>
</dbReference>
<evidence type="ECO:0000256" key="7">
    <source>
        <dbReference type="ARBA" id="ARBA00023224"/>
    </source>
</evidence>
<feature type="transmembrane region" description="Helical" evidence="10">
    <location>
        <begin position="345"/>
        <end position="369"/>
    </location>
</feature>
<dbReference type="EnsemblMetazoa" id="XM_030996796">
    <property type="protein sequence ID" value="XP_030852656"/>
    <property type="gene ID" value="LOC100892521"/>
</dbReference>
<keyword evidence="3 10" id="KW-1133">Transmembrane helix</keyword>